<gene>
    <name evidence="2" type="ORF">OsJ_30131</name>
</gene>
<feature type="region of interest" description="Disordered" evidence="1">
    <location>
        <begin position="114"/>
        <end position="257"/>
    </location>
</feature>
<evidence type="ECO:0000313" key="2">
    <source>
        <dbReference type="EMBL" id="EEE70116.1"/>
    </source>
</evidence>
<name>B9G4R8_ORYSJ</name>
<feature type="compositionally biased region" description="Basic residues" evidence="1">
    <location>
        <begin position="119"/>
        <end position="129"/>
    </location>
</feature>
<protein>
    <submittedName>
        <fullName evidence="2">Uncharacterized protein</fullName>
    </submittedName>
</protein>
<feature type="region of interest" description="Disordered" evidence="1">
    <location>
        <begin position="70"/>
        <end position="99"/>
    </location>
</feature>
<evidence type="ECO:0000256" key="1">
    <source>
        <dbReference type="SAM" id="MobiDB-lite"/>
    </source>
</evidence>
<dbReference type="AlphaFoldDB" id="B9G4R8"/>
<feature type="compositionally biased region" description="Basic residues" evidence="1">
    <location>
        <begin position="183"/>
        <end position="195"/>
    </location>
</feature>
<reference evidence="2" key="2">
    <citation type="submission" date="2008-12" db="EMBL/GenBank/DDBJ databases">
        <title>Improved gene annotation of the rice (Oryza sativa) genomes.</title>
        <authorList>
            <person name="Wang J."/>
            <person name="Li R."/>
            <person name="Fan W."/>
            <person name="Huang Q."/>
            <person name="Zhang J."/>
            <person name="Zhou Y."/>
            <person name="Hu Y."/>
            <person name="Zi S."/>
            <person name="Li J."/>
            <person name="Ni P."/>
            <person name="Zheng H."/>
            <person name="Zhang Y."/>
            <person name="Zhao M."/>
            <person name="Hao Q."/>
            <person name="McDermott J."/>
            <person name="Samudrala R."/>
            <person name="Kristiansen K."/>
            <person name="Wong G.K.-S."/>
        </authorList>
    </citation>
    <scope>NUCLEOTIDE SEQUENCE</scope>
</reference>
<feature type="compositionally biased region" description="Low complexity" evidence="1">
    <location>
        <begin position="81"/>
        <end position="99"/>
    </location>
</feature>
<feature type="compositionally biased region" description="Basic and acidic residues" evidence="1">
    <location>
        <begin position="146"/>
        <end position="157"/>
    </location>
</feature>
<accession>B9G4R8</accession>
<dbReference type="Proteomes" id="UP000007752">
    <property type="component" value="Chromosome 9"/>
</dbReference>
<sequence>MSRFSGRTRPSSHAGCGCRILISCHEQCSPPSSRRELGVSPPASHRRCPDEIAPPPRGRLPHVIVHLDEMEDWTPGPPCSPSSGVSGLPSSDLSDLGGPIPTVRTFQWYLGCADGTQPPRRRAAARRGCRAPPQRREDPEDDEDDDGRRRHAEDIPPRRRSLRDVIIGRGQSVESRAAEGARHRSRTPHPSGRQRAHGDGRQGRSRTRHNSRCSCRCRSRRTRSPSSLTPRGQDGTGDAGDATTKVVAVSGQADGDQ</sequence>
<feature type="region of interest" description="Disordered" evidence="1">
    <location>
        <begin position="30"/>
        <end position="58"/>
    </location>
</feature>
<feature type="compositionally biased region" description="Basic residues" evidence="1">
    <location>
        <begin position="203"/>
        <end position="223"/>
    </location>
</feature>
<reference evidence="2" key="1">
    <citation type="journal article" date="2005" name="PLoS Biol.">
        <title>The genomes of Oryza sativa: a history of duplications.</title>
        <authorList>
            <person name="Yu J."/>
            <person name="Wang J."/>
            <person name="Lin W."/>
            <person name="Li S."/>
            <person name="Li H."/>
            <person name="Zhou J."/>
            <person name="Ni P."/>
            <person name="Dong W."/>
            <person name="Hu S."/>
            <person name="Zeng C."/>
            <person name="Zhang J."/>
            <person name="Zhang Y."/>
            <person name="Li R."/>
            <person name="Xu Z."/>
            <person name="Li S."/>
            <person name="Li X."/>
            <person name="Zheng H."/>
            <person name="Cong L."/>
            <person name="Lin L."/>
            <person name="Yin J."/>
            <person name="Geng J."/>
            <person name="Li G."/>
            <person name="Shi J."/>
            <person name="Liu J."/>
            <person name="Lv H."/>
            <person name="Li J."/>
            <person name="Wang J."/>
            <person name="Deng Y."/>
            <person name="Ran L."/>
            <person name="Shi X."/>
            <person name="Wang X."/>
            <person name="Wu Q."/>
            <person name="Li C."/>
            <person name="Ren X."/>
            <person name="Wang J."/>
            <person name="Wang X."/>
            <person name="Li D."/>
            <person name="Liu D."/>
            <person name="Zhang X."/>
            <person name="Ji Z."/>
            <person name="Zhao W."/>
            <person name="Sun Y."/>
            <person name="Zhang Z."/>
            <person name="Bao J."/>
            <person name="Han Y."/>
            <person name="Dong L."/>
            <person name="Ji J."/>
            <person name="Chen P."/>
            <person name="Wu S."/>
            <person name="Liu J."/>
            <person name="Xiao Y."/>
            <person name="Bu D."/>
            <person name="Tan J."/>
            <person name="Yang L."/>
            <person name="Ye C."/>
            <person name="Zhang J."/>
            <person name="Xu J."/>
            <person name="Zhou Y."/>
            <person name="Yu Y."/>
            <person name="Zhang B."/>
            <person name="Zhuang S."/>
            <person name="Wei H."/>
            <person name="Liu B."/>
            <person name="Lei M."/>
            <person name="Yu H."/>
            <person name="Li Y."/>
            <person name="Xu H."/>
            <person name="Wei S."/>
            <person name="He X."/>
            <person name="Fang L."/>
            <person name="Zhang Z."/>
            <person name="Zhang Y."/>
            <person name="Huang X."/>
            <person name="Su Z."/>
            <person name="Tong W."/>
            <person name="Li J."/>
            <person name="Tong Z."/>
            <person name="Li S."/>
            <person name="Ye J."/>
            <person name="Wang L."/>
            <person name="Fang L."/>
            <person name="Lei T."/>
            <person name="Chen C."/>
            <person name="Chen H."/>
            <person name="Xu Z."/>
            <person name="Li H."/>
            <person name="Huang H."/>
            <person name="Zhang F."/>
            <person name="Xu H."/>
            <person name="Li N."/>
            <person name="Zhao C."/>
            <person name="Li S."/>
            <person name="Dong L."/>
            <person name="Huang Y."/>
            <person name="Li L."/>
            <person name="Xi Y."/>
            <person name="Qi Q."/>
            <person name="Li W."/>
            <person name="Zhang B."/>
            <person name="Hu W."/>
            <person name="Zhang Y."/>
            <person name="Tian X."/>
            <person name="Jiao Y."/>
            <person name="Liang X."/>
            <person name="Jin J."/>
            <person name="Gao L."/>
            <person name="Zheng W."/>
            <person name="Hao B."/>
            <person name="Liu S."/>
            <person name="Wang W."/>
            <person name="Yuan L."/>
            <person name="Cao M."/>
            <person name="McDermott J."/>
            <person name="Samudrala R."/>
            <person name="Wang J."/>
            <person name="Wong G.K."/>
            <person name="Yang H."/>
        </authorList>
    </citation>
    <scope>NUCLEOTIDE SEQUENCE [LARGE SCALE GENOMIC DNA]</scope>
</reference>
<organism evidence="2">
    <name type="scientific">Oryza sativa subsp. japonica</name>
    <name type="common">Rice</name>
    <dbReference type="NCBI Taxonomy" id="39947"/>
    <lineage>
        <taxon>Eukaryota</taxon>
        <taxon>Viridiplantae</taxon>
        <taxon>Streptophyta</taxon>
        <taxon>Embryophyta</taxon>
        <taxon>Tracheophyta</taxon>
        <taxon>Spermatophyta</taxon>
        <taxon>Magnoliopsida</taxon>
        <taxon>Liliopsida</taxon>
        <taxon>Poales</taxon>
        <taxon>Poaceae</taxon>
        <taxon>BOP clade</taxon>
        <taxon>Oryzoideae</taxon>
        <taxon>Oryzeae</taxon>
        <taxon>Oryzinae</taxon>
        <taxon>Oryza</taxon>
        <taxon>Oryza sativa</taxon>
    </lineage>
</organism>
<proteinExistence type="predicted"/>
<dbReference type="EMBL" id="CM000146">
    <property type="protein sequence ID" value="EEE70116.1"/>
    <property type="molecule type" value="Genomic_DNA"/>
</dbReference>